<dbReference type="PANTHER" id="PTHR10796">
    <property type="entry name" value="PATCHED-RELATED"/>
    <property type="match status" value="1"/>
</dbReference>
<dbReference type="Gene3D" id="1.20.1640.10">
    <property type="entry name" value="Multidrug efflux transporter AcrB transmembrane domain"/>
    <property type="match status" value="1"/>
</dbReference>
<dbReference type="InterPro" id="IPR051697">
    <property type="entry name" value="Patched_domain-protein"/>
</dbReference>
<keyword evidence="3" id="KW-1185">Reference proteome</keyword>
<proteinExistence type="predicted"/>
<dbReference type="AlphaFoldDB" id="A0ABD2KC97"/>
<protein>
    <submittedName>
        <fullName evidence="2">Uncharacterized protein</fullName>
    </submittedName>
</protein>
<keyword evidence="1" id="KW-1133">Transmembrane helix</keyword>
<accession>A0ABD2KC97</accession>
<feature type="transmembrane region" description="Helical" evidence="1">
    <location>
        <begin position="32"/>
        <end position="52"/>
    </location>
</feature>
<evidence type="ECO:0000313" key="2">
    <source>
        <dbReference type="EMBL" id="KAL3100452.1"/>
    </source>
</evidence>
<dbReference type="Proteomes" id="UP001620645">
    <property type="component" value="Unassembled WGS sequence"/>
</dbReference>
<sequence length="129" mass="14511">MVYAGLSTLICTSSLFFVDLHMARVFARTMTLVVAIGLLHGLLVIPVMFSLCNTIWRRERQRPTVTGHAVIWPTTVLENGHSSATEELAATKHHRQSERRRRSMLLTRKGSIGVPPTILTVKKSLRVYT</sequence>
<reference evidence="2 3" key="1">
    <citation type="submission" date="2024-10" db="EMBL/GenBank/DDBJ databases">
        <authorList>
            <person name="Kim D."/>
        </authorList>
    </citation>
    <scope>NUCLEOTIDE SEQUENCE [LARGE SCALE GENOMIC DNA]</scope>
    <source>
        <strain evidence="2">Taebaek</strain>
    </source>
</reference>
<organism evidence="2 3">
    <name type="scientific">Heterodera schachtii</name>
    <name type="common">Sugarbeet cyst nematode worm</name>
    <name type="synonym">Tylenchus schachtii</name>
    <dbReference type="NCBI Taxonomy" id="97005"/>
    <lineage>
        <taxon>Eukaryota</taxon>
        <taxon>Metazoa</taxon>
        <taxon>Ecdysozoa</taxon>
        <taxon>Nematoda</taxon>
        <taxon>Chromadorea</taxon>
        <taxon>Rhabditida</taxon>
        <taxon>Tylenchina</taxon>
        <taxon>Tylenchomorpha</taxon>
        <taxon>Tylenchoidea</taxon>
        <taxon>Heteroderidae</taxon>
        <taxon>Heteroderinae</taxon>
        <taxon>Heterodera</taxon>
    </lineage>
</organism>
<evidence type="ECO:0000313" key="3">
    <source>
        <dbReference type="Proteomes" id="UP001620645"/>
    </source>
</evidence>
<gene>
    <name evidence="2" type="ORF">niasHS_001755</name>
</gene>
<name>A0ABD2KC97_HETSC</name>
<evidence type="ECO:0000256" key="1">
    <source>
        <dbReference type="SAM" id="Phobius"/>
    </source>
</evidence>
<dbReference type="SUPFAM" id="SSF82866">
    <property type="entry name" value="Multidrug efflux transporter AcrB transmembrane domain"/>
    <property type="match status" value="1"/>
</dbReference>
<keyword evidence="1" id="KW-0472">Membrane</keyword>
<dbReference type="EMBL" id="JBICCN010000031">
    <property type="protein sequence ID" value="KAL3100452.1"/>
    <property type="molecule type" value="Genomic_DNA"/>
</dbReference>
<comment type="caution">
    <text evidence="2">The sequence shown here is derived from an EMBL/GenBank/DDBJ whole genome shotgun (WGS) entry which is preliminary data.</text>
</comment>
<keyword evidence="1" id="KW-0812">Transmembrane</keyword>
<dbReference type="PANTHER" id="PTHR10796:SF122">
    <property type="entry name" value="SSD DOMAIN-CONTAINING PROTEIN"/>
    <property type="match status" value="1"/>
</dbReference>